<feature type="compositionally biased region" description="Polar residues" evidence="6">
    <location>
        <begin position="268"/>
        <end position="277"/>
    </location>
</feature>
<feature type="compositionally biased region" description="Basic and acidic residues" evidence="6">
    <location>
        <begin position="307"/>
        <end position="320"/>
    </location>
</feature>
<keyword evidence="10" id="KW-1185">Reference proteome</keyword>
<evidence type="ECO:0000256" key="8">
    <source>
        <dbReference type="SAM" id="SignalP"/>
    </source>
</evidence>
<dbReference type="PROSITE" id="PS50092">
    <property type="entry name" value="TSP1"/>
    <property type="match status" value="1"/>
</dbReference>
<dbReference type="SMART" id="SM00059">
    <property type="entry name" value="FN2"/>
    <property type="match status" value="1"/>
</dbReference>
<evidence type="ECO:0000313" key="10">
    <source>
        <dbReference type="Proteomes" id="UP000749559"/>
    </source>
</evidence>
<feature type="transmembrane region" description="Helical" evidence="7">
    <location>
        <begin position="231"/>
        <end position="255"/>
    </location>
</feature>
<protein>
    <submittedName>
        <fullName evidence="9">Uncharacterized protein</fullName>
    </submittedName>
</protein>
<evidence type="ECO:0000256" key="2">
    <source>
        <dbReference type="ARBA" id="ARBA00022737"/>
    </source>
</evidence>
<reference evidence="9" key="1">
    <citation type="submission" date="2022-03" db="EMBL/GenBank/DDBJ databases">
        <authorList>
            <person name="Martin C."/>
        </authorList>
    </citation>
    <scope>NUCLEOTIDE SEQUENCE</scope>
</reference>
<accession>A0A8J1TB62</accession>
<feature type="signal peptide" evidence="8">
    <location>
        <begin position="1"/>
        <end position="22"/>
    </location>
</feature>
<evidence type="ECO:0000256" key="5">
    <source>
        <dbReference type="PROSITE-ProRule" id="PRU00479"/>
    </source>
</evidence>
<feature type="chain" id="PRO_5043647147" evidence="8">
    <location>
        <begin position="23"/>
        <end position="403"/>
    </location>
</feature>
<dbReference type="InterPro" id="IPR000884">
    <property type="entry name" value="TSP1_rpt"/>
</dbReference>
<dbReference type="InterPro" id="IPR000562">
    <property type="entry name" value="FN_type2_dom"/>
</dbReference>
<evidence type="ECO:0000256" key="6">
    <source>
        <dbReference type="SAM" id="MobiDB-lite"/>
    </source>
</evidence>
<dbReference type="Gene3D" id="2.10.10.10">
    <property type="entry name" value="Fibronectin, type II, collagen-binding"/>
    <property type="match status" value="1"/>
</dbReference>
<dbReference type="Gene3D" id="2.40.20.10">
    <property type="entry name" value="Plasminogen Kringle 4"/>
    <property type="match status" value="1"/>
</dbReference>
<dbReference type="CDD" id="cd00062">
    <property type="entry name" value="FN2"/>
    <property type="match status" value="1"/>
</dbReference>
<comment type="caution">
    <text evidence="9">The sequence shown here is derived from an EMBL/GenBank/DDBJ whole genome shotgun (WGS) entry which is preliminary data.</text>
</comment>
<dbReference type="CDD" id="cd00108">
    <property type="entry name" value="KR"/>
    <property type="match status" value="1"/>
</dbReference>
<dbReference type="InterPro" id="IPR000001">
    <property type="entry name" value="Kringle"/>
</dbReference>
<feature type="region of interest" description="Disordered" evidence="6">
    <location>
        <begin position="383"/>
        <end position="403"/>
    </location>
</feature>
<dbReference type="InterPro" id="IPR038178">
    <property type="entry name" value="Kringle_sf"/>
</dbReference>
<dbReference type="SMART" id="SM00130">
    <property type="entry name" value="KR"/>
    <property type="match status" value="1"/>
</dbReference>
<keyword evidence="1 4" id="KW-0420">Kringle</keyword>
<dbReference type="OrthoDB" id="272018at2759"/>
<keyword evidence="7" id="KW-0812">Transmembrane</keyword>
<dbReference type="SUPFAM" id="SSF82895">
    <property type="entry name" value="TSP-1 type 1 repeat"/>
    <property type="match status" value="1"/>
</dbReference>
<feature type="region of interest" description="Disordered" evidence="6">
    <location>
        <begin position="268"/>
        <end position="320"/>
    </location>
</feature>
<dbReference type="InterPro" id="IPR013806">
    <property type="entry name" value="Kringle-like"/>
</dbReference>
<feature type="disulfide bond" evidence="5">
    <location>
        <begin position="140"/>
        <end position="167"/>
    </location>
</feature>
<dbReference type="PROSITE" id="PS50070">
    <property type="entry name" value="KRINGLE_2"/>
    <property type="match status" value="1"/>
</dbReference>
<comment type="caution">
    <text evidence="5">Lacks conserved residue(s) required for the propagation of feature annotation.</text>
</comment>
<dbReference type="SUPFAM" id="SSF57440">
    <property type="entry name" value="Kringle-like"/>
    <property type="match status" value="2"/>
</dbReference>
<dbReference type="Gene3D" id="2.20.100.10">
    <property type="entry name" value="Thrombospondin type-1 (TSP1) repeat"/>
    <property type="match status" value="1"/>
</dbReference>
<evidence type="ECO:0000256" key="1">
    <source>
        <dbReference type="ARBA" id="ARBA00022572"/>
    </source>
</evidence>
<dbReference type="Proteomes" id="UP000749559">
    <property type="component" value="Unassembled WGS sequence"/>
</dbReference>
<keyword evidence="3 5" id="KW-1015">Disulfide bond</keyword>
<evidence type="ECO:0000256" key="4">
    <source>
        <dbReference type="PROSITE-ProRule" id="PRU00121"/>
    </source>
</evidence>
<dbReference type="Pfam" id="PF00040">
    <property type="entry name" value="fn2"/>
    <property type="match status" value="1"/>
</dbReference>
<keyword evidence="7" id="KW-1133">Transmembrane helix</keyword>
<proteinExistence type="predicted"/>
<sequence>MEFPIEATIAILLTALLDGSLGKDCKVTEQGSEYVGTHSHTASGKPCQAWSKQYPNEHRFTSDKDYPDKTITAAQNFCRNPDERWYPGPWCYINRRGADPEWEECGLERCAKINTQGGPVAEGSTCTFPFKFKGDIYHYCITRNNGGHPWCSTIYDFDSDVTKWGNCIVHGAWSSWSEWTEECSRLKSEMMCRKTRNRRCNDPSPVLGGRACVGKTFEEINCKWVECSKEALIIFVCVGCVVGIGMLIAIGICIYRARRAWLFKQGQTTTSNNTQRQEGQRQGPEPVNLPLLPSAPPINQEGPPPYHHSDPQNGHKSENEAGDLSKLDLAADNTHIPSSITIETAPGVDVRVPPFIHPDALLHGAGPNYNAISPNTHLLATSLHQPPSYSDIYKPEHNQEPKS</sequence>
<evidence type="ECO:0000256" key="3">
    <source>
        <dbReference type="ARBA" id="ARBA00023157"/>
    </source>
</evidence>
<evidence type="ECO:0000256" key="7">
    <source>
        <dbReference type="SAM" id="Phobius"/>
    </source>
</evidence>
<gene>
    <name evidence="9" type="ORF">OFUS_LOCUS23632</name>
</gene>
<dbReference type="PANTHER" id="PTHR24261:SF7">
    <property type="entry name" value="KRINGLE DOMAIN-CONTAINING PROTEIN"/>
    <property type="match status" value="1"/>
</dbReference>
<dbReference type="AlphaFoldDB" id="A0A8J1TB62"/>
<dbReference type="InterPro" id="IPR036943">
    <property type="entry name" value="FN_type2_sf"/>
</dbReference>
<dbReference type="InterPro" id="IPR050759">
    <property type="entry name" value="Serine_protease_kringle"/>
</dbReference>
<feature type="compositionally biased region" description="Basic and acidic residues" evidence="6">
    <location>
        <begin position="393"/>
        <end position="403"/>
    </location>
</feature>
<organism evidence="9 10">
    <name type="scientific">Owenia fusiformis</name>
    <name type="common">Polychaete worm</name>
    <dbReference type="NCBI Taxonomy" id="6347"/>
    <lineage>
        <taxon>Eukaryota</taxon>
        <taxon>Metazoa</taxon>
        <taxon>Spiralia</taxon>
        <taxon>Lophotrochozoa</taxon>
        <taxon>Annelida</taxon>
        <taxon>Polychaeta</taxon>
        <taxon>Sedentaria</taxon>
        <taxon>Canalipalpata</taxon>
        <taxon>Sabellida</taxon>
        <taxon>Oweniida</taxon>
        <taxon>Oweniidae</taxon>
        <taxon>Owenia</taxon>
    </lineage>
</organism>
<keyword evidence="2" id="KW-0677">Repeat</keyword>
<dbReference type="PANTHER" id="PTHR24261">
    <property type="entry name" value="PLASMINOGEN-RELATED"/>
    <property type="match status" value="1"/>
</dbReference>
<name>A0A8J1TB62_OWEFU</name>
<evidence type="ECO:0000313" key="9">
    <source>
        <dbReference type="EMBL" id="CAH1799649.1"/>
    </source>
</evidence>
<dbReference type="EMBL" id="CAIIXF020000011">
    <property type="protein sequence ID" value="CAH1799649.1"/>
    <property type="molecule type" value="Genomic_DNA"/>
</dbReference>
<dbReference type="InterPro" id="IPR036383">
    <property type="entry name" value="TSP1_rpt_sf"/>
</dbReference>
<dbReference type="PROSITE" id="PS51092">
    <property type="entry name" value="FN2_2"/>
    <property type="match status" value="1"/>
</dbReference>
<keyword evidence="8" id="KW-0732">Signal</keyword>
<dbReference type="PRINTS" id="PR00018">
    <property type="entry name" value="KRINGLE"/>
</dbReference>
<keyword evidence="7" id="KW-0472">Membrane</keyword>
<dbReference type="Pfam" id="PF00051">
    <property type="entry name" value="Kringle"/>
    <property type="match status" value="1"/>
</dbReference>